<dbReference type="RefSeq" id="WP_121303403.1">
    <property type="nucleotide sequence ID" value="NZ_RBWW01000001.1"/>
</dbReference>
<reference evidence="2 3" key="1">
    <citation type="submission" date="2018-10" db="EMBL/GenBank/DDBJ databases">
        <title>Genomic Encyclopedia of Archaeal and Bacterial Type Strains, Phase II (KMG-II): from individual species to whole genera.</title>
        <authorList>
            <person name="Goeker M."/>
        </authorList>
    </citation>
    <scope>NUCLEOTIDE SEQUENCE [LARGE SCALE GENOMIC DNA]</scope>
    <source>
        <strain evidence="2 3">DSM 11927</strain>
    </source>
</reference>
<name>A0A495R7K7_9EURY</name>
<dbReference type="Proteomes" id="UP000268233">
    <property type="component" value="Unassembled WGS sequence"/>
</dbReference>
<accession>A0A495R7K7</accession>
<keyword evidence="3" id="KW-1185">Reference proteome</keyword>
<evidence type="ECO:0000313" key="2">
    <source>
        <dbReference type="EMBL" id="RKS83297.1"/>
    </source>
</evidence>
<protein>
    <submittedName>
        <fullName evidence="2">Uncharacterized protein</fullName>
    </submittedName>
</protein>
<dbReference type="AlphaFoldDB" id="A0A495R7K7"/>
<proteinExistence type="predicted"/>
<evidence type="ECO:0000313" key="3">
    <source>
        <dbReference type="Proteomes" id="UP000268233"/>
    </source>
</evidence>
<comment type="caution">
    <text evidence="2">The sequence shown here is derived from an EMBL/GenBank/DDBJ whole genome shotgun (WGS) entry which is preliminary data.</text>
</comment>
<gene>
    <name evidence="2" type="ORF">BDK61_2640</name>
</gene>
<dbReference type="EMBL" id="RBWW01000001">
    <property type="protein sequence ID" value="RKS83297.1"/>
    <property type="molecule type" value="Genomic_DNA"/>
</dbReference>
<organism evidence="2 3">
    <name type="scientific">Haloarcula quadrata</name>
    <dbReference type="NCBI Taxonomy" id="182779"/>
    <lineage>
        <taxon>Archaea</taxon>
        <taxon>Methanobacteriati</taxon>
        <taxon>Methanobacteriota</taxon>
        <taxon>Stenosarchaea group</taxon>
        <taxon>Halobacteria</taxon>
        <taxon>Halobacteriales</taxon>
        <taxon>Haloarculaceae</taxon>
        <taxon>Haloarcula</taxon>
    </lineage>
</organism>
<evidence type="ECO:0000256" key="1">
    <source>
        <dbReference type="SAM" id="MobiDB-lite"/>
    </source>
</evidence>
<sequence length="77" mass="8602">MVSLSFLVENASTAVLVILYLFYEIHHGRLERVADKVDEVIIAVIALAQENDDIDEDEVADRLNGSSPDDLRLEDDS</sequence>
<feature type="region of interest" description="Disordered" evidence="1">
    <location>
        <begin position="57"/>
        <end position="77"/>
    </location>
</feature>